<feature type="region of interest" description="Disordered" evidence="7">
    <location>
        <begin position="350"/>
        <end position="475"/>
    </location>
</feature>
<dbReference type="EMBL" id="CP051143">
    <property type="protein sequence ID" value="QIX02361.1"/>
    <property type="molecule type" value="Genomic_DNA"/>
</dbReference>
<organism evidence="9 10">
    <name type="scientific">Peltaster fructicola</name>
    <dbReference type="NCBI Taxonomy" id="286661"/>
    <lineage>
        <taxon>Eukaryota</taxon>
        <taxon>Fungi</taxon>
        <taxon>Dikarya</taxon>
        <taxon>Ascomycota</taxon>
        <taxon>Pezizomycotina</taxon>
        <taxon>Dothideomycetes</taxon>
        <taxon>Dothideomycetes incertae sedis</taxon>
        <taxon>Peltaster</taxon>
    </lineage>
</organism>
<dbReference type="SMART" id="SM00355">
    <property type="entry name" value="ZnF_C2H2"/>
    <property type="match status" value="3"/>
</dbReference>
<evidence type="ECO:0000256" key="3">
    <source>
        <dbReference type="ARBA" id="ARBA00022771"/>
    </source>
</evidence>
<dbReference type="Pfam" id="PF00096">
    <property type="entry name" value="zf-C2H2"/>
    <property type="match status" value="1"/>
</dbReference>
<evidence type="ECO:0000259" key="8">
    <source>
        <dbReference type="PROSITE" id="PS50157"/>
    </source>
</evidence>
<feature type="compositionally biased region" description="Polar residues" evidence="7">
    <location>
        <begin position="33"/>
        <end position="42"/>
    </location>
</feature>
<evidence type="ECO:0000256" key="7">
    <source>
        <dbReference type="SAM" id="MobiDB-lite"/>
    </source>
</evidence>
<feature type="compositionally biased region" description="Basic and acidic residues" evidence="7">
    <location>
        <begin position="43"/>
        <end position="55"/>
    </location>
</feature>
<keyword evidence="1" id="KW-0479">Metal-binding</keyword>
<dbReference type="OrthoDB" id="3214149at2759"/>
<dbReference type="FunFam" id="3.30.160.60:FF:000201">
    <property type="entry name" value="C2H2 finger domain protein (Gli3)"/>
    <property type="match status" value="1"/>
</dbReference>
<dbReference type="PANTHER" id="PTHR19818">
    <property type="entry name" value="ZINC FINGER PROTEIN ZIC AND GLI"/>
    <property type="match status" value="1"/>
</dbReference>
<evidence type="ECO:0000256" key="2">
    <source>
        <dbReference type="ARBA" id="ARBA00022737"/>
    </source>
</evidence>
<dbReference type="InterPro" id="IPR050329">
    <property type="entry name" value="GLI_C2H2-zinc-finger"/>
</dbReference>
<dbReference type="PROSITE" id="PS50157">
    <property type="entry name" value="ZINC_FINGER_C2H2_2"/>
    <property type="match status" value="1"/>
</dbReference>
<dbReference type="Proteomes" id="UP000503462">
    <property type="component" value="Chromosome 5"/>
</dbReference>
<dbReference type="AlphaFoldDB" id="A0A6H0Y692"/>
<feature type="compositionally biased region" description="Basic and acidic residues" evidence="7">
    <location>
        <begin position="1"/>
        <end position="11"/>
    </location>
</feature>
<evidence type="ECO:0000256" key="5">
    <source>
        <dbReference type="PROSITE-ProRule" id="PRU00042"/>
    </source>
</evidence>
<keyword evidence="10" id="KW-1185">Reference proteome</keyword>
<keyword evidence="3 5" id="KW-0863">Zinc-finger</keyword>
<feature type="compositionally biased region" description="Polar residues" evidence="7">
    <location>
        <begin position="63"/>
        <end position="80"/>
    </location>
</feature>
<dbReference type="PANTHER" id="PTHR19818:SF137">
    <property type="entry name" value="INO80 COMPLEX SUBUNIT 1"/>
    <property type="match status" value="1"/>
</dbReference>
<dbReference type="GO" id="GO:0045944">
    <property type="term" value="P:positive regulation of transcription by RNA polymerase II"/>
    <property type="evidence" value="ECO:0007669"/>
    <property type="project" value="UniProtKB-ARBA"/>
</dbReference>
<accession>A0A6H0Y692</accession>
<name>A0A6H0Y692_9PEZI</name>
<protein>
    <recommendedName>
        <fullName evidence="8">C2H2-type domain-containing protein</fullName>
    </recommendedName>
</protein>
<dbReference type="SUPFAM" id="SSF57667">
    <property type="entry name" value="beta-beta-alpha zinc fingers"/>
    <property type="match status" value="1"/>
</dbReference>
<evidence type="ECO:0000256" key="4">
    <source>
        <dbReference type="ARBA" id="ARBA00022833"/>
    </source>
</evidence>
<evidence type="ECO:0000313" key="10">
    <source>
        <dbReference type="Proteomes" id="UP000503462"/>
    </source>
</evidence>
<dbReference type="PROSITE" id="PS00028">
    <property type="entry name" value="ZINC_FINGER_C2H2_1"/>
    <property type="match status" value="1"/>
</dbReference>
<dbReference type="GO" id="GO:0008270">
    <property type="term" value="F:zinc ion binding"/>
    <property type="evidence" value="ECO:0007669"/>
    <property type="project" value="UniProtKB-KW"/>
</dbReference>
<keyword evidence="6" id="KW-0175">Coiled coil</keyword>
<keyword evidence="2" id="KW-0677">Repeat</keyword>
<reference evidence="9 10" key="1">
    <citation type="journal article" date="2016" name="Sci. Rep.">
        <title>Peltaster fructicola genome reveals evolution from an invasive phytopathogen to an ectophytic parasite.</title>
        <authorList>
            <person name="Xu C."/>
            <person name="Chen H."/>
            <person name="Gleason M.L."/>
            <person name="Xu J.R."/>
            <person name="Liu H."/>
            <person name="Zhang R."/>
            <person name="Sun G."/>
        </authorList>
    </citation>
    <scope>NUCLEOTIDE SEQUENCE [LARGE SCALE GENOMIC DNA]</scope>
    <source>
        <strain evidence="9 10">LNHT1506</strain>
    </source>
</reference>
<dbReference type="Gene3D" id="3.30.160.60">
    <property type="entry name" value="Classic Zinc Finger"/>
    <property type="match status" value="2"/>
</dbReference>
<evidence type="ECO:0000256" key="1">
    <source>
        <dbReference type="ARBA" id="ARBA00022723"/>
    </source>
</evidence>
<keyword evidence="4" id="KW-0862">Zinc</keyword>
<dbReference type="GO" id="GO:0000976">
    <property type="term" value="F:transcription cis-regulatory region binding"/>
    <property type="evidence" value="ECO:0007669"/>
    <property type="project" value="UniProtKB-ARBA"/>
</dbReference>
<feature type="region of interest" description="Disordered" evidence="7">
    <location>
        <begin position="1"/>
        <end position="104"/>
    </location>
</feature>
<feature type="compositionally biased region" description="Basic residues" evidence="7">
    <location>
        <begin position="385"/>
        <end position="396"/>
    </location>
</feature>
<dbReference type="InterPro" id="IPR036236">
    <property type="entry name" value="Znf_C2H2_sf"/>
</dbReference>
<proteinExistence type="predicted"/>
<gene>
    <name evidence="9" type="ORF">AMS68_007878</name>
</gene>
<dbReference type="GO" id="GO:0005634">
    <property type="term" value="C:nucleus"/>
    <property type="evidence" value="ECO:0007669"/>
    <property type="project" value="UniProtKB-ARBA"/>
</dbReference>
<sequence>MSRHDYDRDVKMASSPGSSDLSEVPSEEDDDQTSIADISSRPSVDRTHADNDHSHPSKRRKTGNGTSLHVSYERASSSQPEPEDDILSVSEDSFGSAPGSPTHDEYAVRDEAQMECLWKDCDYGRAQNNDDLVSHVQSTHCATGGPKRSKYICEWGECQNKKANVHPSNYALKAHCRSHTKEKPYYCALPECDKAFTRSDALAKHMRTVHEPEPAKGAGPNTSAFLDPPNVLKKPLVKTANGTVARAAPAFAYDENGREIDPSPPNDNITYIPAHHPITGQPGFMIHYPPDVHFSTWESSIRADELMRVLRHQVKWAEDESKVLEQENAELERVRREEWSLKEALLDDLTKTEQTRAGRSKPRRAPLVTALETVEAAPEVEQAPKRRRPAAARRSRAKEVVKTEPVELTPAQAPPADDGDVYGEPDTSPPPTGASGGFDGDDDPYDNYVQGMMKRMQERKSGIGEDDEDSIKAVN</sequence>
<feature type="coiled-coil region" evidence="6">
    <location>
        <begin position="307"/>
        <end position="344"/>
    </location>
</feature>
<evidence type="ECO:0000313" key="9">
    <source>
        <dbReference type="EMBL" id="QIX02361.1"/>
    </source>
</evidence>
<evidence type="ECO:0000256" key="6">
    <source>
        <dbReference type="SAM" id="Coils"/>
    </source>
</evidence>
<dbReference type="InterPro" id="IPR013087">
    <property type="entry name" value="Znf_C2H2_type"/>
</dbReference>
<feature type="domain" description="C2H2-type" evidence="8">
    <location>
        <begin position="185"/>
        <end position="215"/>
    </location>
</feature>
<dbReference type="GO" id="GO:0000981">
    <property type="term" value="F:DNA-binding transcription factor activity, RNA polymerase II-specific"/>
    <property type="evidence" value="ECO:0007669"/>
    <property type="project" value="UniProtKB-ARBA"/>
</dbReference>